<keyword evidence="17" id="KW-1185">Reference proteome</keyword>
<comment type="similarity">
    <text evidence="3">Belongs to the short-chain dehydrogenases/reductases (SDR) family.</text>
</comment>
<evidence type="ECO:0000256" key="7">
    <source>
        <dbReference type="ARBA" id="ARBA00023002"/>
    </source>
</evidence>
<dbReference type="InterPro" id="IPR002347">
    <property type="entry name" value="SDR_fam"/>
</dbReference>
<evidence type="ECO:0000256" key="10">
    <source>
        <dbReference type="ARBA" id="ARBA00029989"/>
    </source>
</evidence>
<dbReference type="InterPro" id="IPR036291">
    <property type="entry name" value="NAD(P)-bd_dom_sf"/>
</dbReference>
<reference evidence="14 16" key="1">
    <citation type="journal article" date="2016" name="Front. Microbiol.">
        <title>Comprehensive Phylogenetic Analysis of Bovine Non-aureus Staphylococci Species Based on Whole-Genome Sequencing.</title>
        <authorList>
            <person name="Naushad S."/>
            <person name="Barkema H.W."/>
            <person name="Luby C."/>
            <person name="Condas L.A."/>
            <person name="Nobrega D.B."/>
            <person name="Carson D.A."/>
            <person name="De Buck J."/>
        </authorList>
    </citation>
    <scope>NUCLEOTIDE SEQUENCE [LARGE SCALE GENOMIC DNA]</scope>
    <source>
        <strain evidence="14 16">SNUC 2204</strain>
    </source>
</reference>
<comment type="function">
    <text evidence="2">Catalyzes the irreversible reduction of 2,3-butanediol to (S)-acetoin in the presence of NADH.</text>
</comment>
<dbReference type="Proteomes" id="UP000627155">
    <property type="component" value="Chromosome"/>
</dbReference>
<dbReference type="InterPro" id="IPR020904">
    <property type="entry name" value="Sc_DH/Rdtase_CS"/>
</dbReference>
<dbReference type="PRINTS" id="PR00081">
    <property type="entry name" value="GDHRDH"/>
</dbReference>
<dbReference type="Gene3D" id="3.40.50.720">
    <property type="entry name" value="NAD(P)-binding Rossmann-like Domain"/>
    <property type="match status" value="1"/>
</dbReference>
<evidence type="ECO:0000256" key="3">
    <source>
        <dbReference type="ARBA" id="ARBA00006484"/>
    </source>
</evidence>
<proteinExistence type="inferred from homology"/>
<protein>
    <recommendedName>
        <fullName evidence="6">3-oxoacyl-[acyl-carrier-protein] reductase FabG</fullName>
        <ecNumber evidence="4">1.1.1.304</ecNumber>
    </recommendedName>
    <alternativeName>
        <fullName evidence="10">Acetoin(diacetyl) reductase</fullName>
    </alternativeName>
    <alternativeName>
        <fullName evidence="8 12">Beta-Ketoacyl-acyl carrier protein reductase</fullName>
    </alternativeName>
    <alternativeName>
        <fullName evidence="9">Beta-ketoacyl-ACP reductase</fullName>
    </alternativeName>
    <alternativeName>
        <fullName evidence="5">Diacetyl reductase [(S)-acetoin forming]</fullName>
    </alternativeName>
    <alternativeName>
        <fullName evidence="11">Meso-2,3-butanediol dehydrogenase</fullName>
    </alternativeName>
</protein>
<dbReference type="PANTHER" id="PTHR42879:SF2">
    <property type="entry name" value="3-OXOACYL-[ACYL-CARRIER-PROTEIN] REDUCTASE FABG"/>
    <property type="match status" value="1"/>
</dbReference>
<dbReference type="InterPro" id="IPR050259">
    <property type="entry name" value="SDR"/>
</dbReference>
<evidence type="ECO:0000256" key="11">
    <source>
        <dbReference type="ARBA" id="ARBA00031758"/>
    </source>
</evidence>
<dbReference type="CDD" id="cd05233">
    <property type="entry name" value="SDR_c"/>
    <property type="match status" value="1"/>
</dbReference>
<dbReference type="NCBIfam" id="NF005559">
    <property type="entry name" value="PRK07231.1"/>
    <property type="match status" value="1"/>
</dbReference>
<dbReference type="RefSeq" id="WP_103322524.1">
    <property type="nucleotide sequence ID" value="NZ_CANQVP010000039.1"/>
</dbReference>
<evidence type="ECO:0000256" key="6">
    <source>
        <dbReference type="ARBA" id="ARBA00017650"/>
    </source>
</evidence>
<dbReference type="OrthoDB" id="9803333at2"/>
<dbReference type="EMBL" id="CP069486">
    <property type="protein sequence ID" value="QRO85412.1"/>
    <property type="molecule type" value="Genomic_DNA"/>
</dbReference>
<keyword evidence="7 15" id="KW-0560">Oxidoreductase</keyword>
<reference evidence="15 17" key="3">
    <citation type="submission" date="2021-02" db="EMBL/GenBank/DDBJ databases">
        <title>FDA dAtabase for Regulatory Grade micrObial Sequences (FDA-ARGOS): Supporting development and validation of Infectious Disease Dx tests.</title>
        <authorList>
            <person name="Sproer C."/>
            <person name="Gronow S."/>
            <person name="Severitt S."/>
            <person name="Schroder I."/>
            <person name="Tallon L."/>
            <person name="Sadzewicz L."/>
            <person name="Zhao X."/>
            <person name="Boylan J."/>
            <person name="Ott S."/>
            <person name="Bowen H."/>
            <person name="Vavikolanu K."/>
            <person name="Mehta A."/>
            <person name="Aluvathingal J."/>
            <person name="Nadendla S."/>
            <person name="Lowell S."/>
            <person name="Myers T."/>
            <person name="Yan Y."/>
            <person name="Sichtig H."/>
        </authorList>
    </citation>
    <scope>NUCLEOTIDE SEQUENCE [LARGE SCALE GENOMIC DNA]</scope>
    <source>
        <strain evidence="15 17">FDAARGOS_1207</strain>
    </source>
</reference>
<sequence>MSNLNGQVAIVTGSGKGIGKGIAKQLSLKGAKVVVATIDAEFGKETVEEIKQSGGDAYFVETDVSKEESIINMVEETIKHYGQINTLVNNAGITVFKSIEEATVEDWDSIINIDLRGTFLCSKHVISEMKKQGGGSIINISSNHSIATLPDTDMYAAAKGGVNGMTRGMALSLGKYNIRVNAICPGFTNTAHLKNWFDSMDNEEEVRKGVLDLHATSRINEPEDIGKLAQYLASDDSEMMTGEHLVIDGGLSARLYNAEGY</sequence>
<dbReference type="EMBL" id="PZFK01000003">
    <property type="protein sequence ID" value="PTI30828.1"/>
    <property type="molecule type" value="Genomic_DNA"/>
</dbReference>
<evidence type="ECO:0000256" key="13">
    <source>
        <dbReference type="ARBA" id="ARBA00047315"/>
    </source>
</evidence>
<dbReference type="FunFam" id="3.40.50.720:FF:000084">
    <property type="entry name" value="Short-chain dehydrogenase reductase"/>
    <property type="match status" value="1"/>
</dbReference>
<dbReference type="PRINTS" id="PR00080">
    <property type="entry name" value="SDRFAMILY"/>
</dbReference>
<gene>
    <name evidence="14" type="ORF">BU072_02230</name>
    <name evidence="15" type="ORF">I6J37_01525</name>
</gene>
<evidence type="ECO:0000256" key="12">
    <source>
        <dbReference type="ARBA" id="ARBA00032683"/>
    </source>
</evidence>
<accession>A0A2T4PWG2</accession>
<evidence type="ECO:0000256" key="4">
    <source>
        <dbReference type="ARBA" id="ARBA00012848"/>
    </source>
</evidence>
<evidence type="ECO:0000313" key="16">
    <source>
        <dbReference type="Proteomes" id="UP000241209"/>
    </source>
</evidence>
<evidence type="ECO:0000256" key="1">
    <source>
        <dbReference type="ARBA" id="ARBA00002607"/>
    </source>
</evidence>
<name>A0A2T4PWG2_9STAP</name>
<dbReference type="Proteomes" id="UP000241209">
    <property type="component" value="Unassembled WGS sequence"/>
</dbReference>
<evidence type="ECO:0000256" key="5">
    <source>
        <dbReference type="ARBA" id="ARBA00016110"/>
    </source>
</evidence>
<reference evidence="14" key="2">
    <citation type="submission" date="2018-03" db="EMBL/GenBank/DDBJ databases">
        <authorList>
            <person name="Keele B.F."/>
        </authorList>
    </citation>
    <scope>NUCLEOTIDE SEQUENCE</scope>
    <source>
        <strain evidence="14">SNUC 2204</strain>
    </source>
</reference>
<dbReference type="Pfam" id="PF13561">
    <property type="entry name" value="adh_short_C2"/>
    <property type="match status" value="1"/>
</dbReference>
<dbReference type="PROSITE" id="PS00061">
    <property type="entry name" value="ADH_SHORT"/>
    <property type="match status" value="1"/>
</dbReference>
<comment type="catalytic activity">
    <reaction evidence="13">
        <text>(S)-acetoin + NAD(+) = diacetyl + NADH + H(+)</text>
        <dbReference type="Rhea" id="RHEA:27286"/>
        <dbReference type="ChEBI" id="CHEBI:15378"/>
        <dbReference type="ChEBI" id="CHEBI:15687"/>
        <dbReference type="ChEBI" id="CHEBI:16583"/>
        <dbReference type="ChEBI" id="CHEBI:57540"/>
        <dbReference type="ChEBI" id="CHEBI:57945"/>
        <dbReference type="EC" id="1.1.1.304"/>
    </reaction>
</comment>
<evidence type="ECO:0000313" key="14">
    <source>
        <dbReference type="EMBL" id="PTI30828.1"/>
    </source>
</evidence>
<evidence type="ECO:0000313" key="15">
    <source>
        <dbReference type="EMBL" id="QRO85412.1"/>
    </source>
</evidence>
<dbReference type="PANTHER" id="PTHR42879">
    <property type="entry name" value="3-OXOACYL-(ACYL-CARRIER-PROTEIN) REDUCTASE"/>
    <property type="match status" value="1"/>
</dbReference>
<dbReference type="AlphaFoldDB" id="A0A2T4PWG2"/>
<evidence type="ECO:0000313" key="17">
    <source>
        <dbReference type="Proteomes" id="UP000627155"/>
    </source>
</evidence>
<evidence type="ECO:0000256" key="2">
    <source>
        <dbReference type="ARBA" id="ARBA00003200"/>
    </source>
</evidence>
<dbReference type="GO" id="GO:0052588">
    <property type="term" value="F:diacetyl reductase ((S)-acetoin forming) (NAD+) activity"/>
    <property type="evidence" value="ECO:0007669"/>
    <property type="project" value="UniProtKB-EC"/>
</dbReference>
<dbReference type="STRING" id="1167632.GCA_000286335_00905"/>
<dbReference type="SUPFAM" id="SSF51735">
    <property type="entry name" value="NAD(P)-binding Rossmann-fold domains"/>
    <property type="match status" value="1"/>
</dbReference>
<organism evidence="14 16">
    <name type="scientific">Mammaliicoccus vitulinus</name>
    <dbReference type="NCBI Taxonomy" id="71237"/>
    <lineage>
        <taxon>Bacteria</taxon>
        <taxon>Bacillati</taxon>
        <taxon>Bacillota</taxon>
        <taxon>Bacilli</taxon>
        <taxon>Bacillales</taxon>
        <taxon>Staphylococcaceae</taxon>
        <taxon>Mammaliicoccus</taxon>
    </lineage>
</organism>
<evidence type="ECO:0000256" key="8">
    <source>
        <dbReference type="ARBA" id="ARBA00029743"/>
    </source>
</evidence>
<dbReference type="EC" id="1.1.1.304" evidence="4"/>
<comment type="function">
    <text evidence="1">Catalyzes the NADPH-dependent reduction of beta-ketoacyl-ACP substrates to beta-hydroxyacyl-ACP products, the first reductive step in the elongation cycle of fatty acid biosynthesis.</text>
</comment>
<dbReference type="GO" id="GO:0008206">
    <property type="term" value="P:bile acid metabolic process"/>
    <property type="evidence" value="ECO:0007669"/>
    <property type="project" value="UniProtKB-ARBA"/>
</dbReference>
<evidence type="ECO:0000256" key="9">
    <source>
        <dbReference type="ARBA" id="ARBA00029899"/>
    </source>
</evidence>